<dbReference type="InterPro" id="IPR036866">
    <property type="entry name" value="RibonucZ/Hydroxyglut_hydro"/>
</dbReference>
<comment type="caution">
    <text evidence="1">The sequence shown here is derived from an EMBL/GenBank/DDBJ whole genome shotgun (WGS) entry which is preliminary data.</text>
</comment>
<gene>
    <name evidence="1" type="ORF">JHL15_06920</name>
</gene>
<evidence type="ECO:0000313" key="1">
    <source>
        <dbReference type="EMBL" id="MBK1895478.1"/>
    </source>
</evidence>
<dbReference type="EMBL" id="JAENHK010000007">
    <property type="protein sequence ID" value="MBK1895478.1"/>
    <property type="molecule type" value="Genomic_DNA"/>
</dbReference>
<dbReference type="Proteomes" id="UP000628669">
    <property type="component" value="Unassembled WGS sequence"/>
</dbReference>
<evidence type="ECO:0000313" key="2">
    <source>
        <dbReference type="Proteomes" id="UP000628669"/>
    </source>
</evidence>
<dbReference type="PANTHER" id="PTHR36839">
    <property type="entry name" value="METALLO-BETA-LACTAMASE FAMILY PROTEIN (AFU_ORTHOLOGUE AFUA_5G12770)"/>
    <property type="match status" value="1"/>
</dbReference>
<sequence length="264" mass="30853">MNDNQLKMCSECGIQYPQNYTENICIICEDERQAVPQSGQSWTTHEKLLENHSVKIKKINDNLYELVVNPKFSIGQRALLVLSKDGNILWDCIPVLDEAAIEFIKGKGGLKAVAFSHPHYYSNMKMWADAFNCKIYIHEKDKEWVVNHGDFVEYWNGNDLKLWNELKLHNIGGHFEGSSIIEIPWMSENGTLLIGDTMYLSPSMKHFATMRSYPNRIPLPLHEIRRIEKRFQEINYDTIYGFYSYQNVEKNAKEIVEKSFDKYE</sequence>
<organism evidence="1 2">
    <name type="scientific">Chryseobacterium paridis</name>
    <dbReference type="NCBI Taxonomy" id="2800328"/>
    <lineage>
        <taxon>Bacteria</taxon>
        <taxon>Pseudomonadati</taxon>
        <taxon>Bacteroidota</taxon>
        <taxon>Flavobacteriia</taxon>
        <taxon>Flavobacteriales</taxon>
        <taxon>Weeksellaceae</taxon>
        <taxon>Chryseobacterium group</taxon>
        <taxon>Chryseobacterium</taxon>
    </lineage>
</organism>
<protein>
    <recommendedName>
        <fullName evidence="3">MBL fold metallo-hydrolase</fullName>
    </recommendedName>
</protein>
<accession>A0ABS1FSR9</accession>
<proteinExistence type="predicted"/>
<reference evidence="2" key="1">
    <citation type="submission" date="2021-01" db="EMBL/GenBank/DDBJ databases">
        <title>Genome public.</title>
        <authorList>
            <person name="Liu C."/>
            <person name="Sun Q."/>
        </authorList>
    </citation>
    <scope>NUCLEOTIDE SEQUENCE [LARGE SCALE GENOMIC DNA]</scope>
    <source>
        <strain evidence="2">YIM B02567</strain>
    </source>
</reference>
<evidence type="ECO:0008006" key="3">
    <source>
        <dbReference type="Google" id="ProtNLM"/>
    </source>
</evidence>
<dbReference type="PANTHER" id="PTHR36839:SF1">
    <property type="entry name" value="METALLO-BETA-LACTAMASE FAMILY PROTEIN (AFU_ORTHOLOGUE AFUA_5G12770)"/>
    <property type="match status" value="1"/>
</dbReference>
<keyword evidence="2" id="KW-1185">Reference proteome</keyword>
<dbReference type="SUPFAM" id="SSF56281">
    <property type="entry name" value="Metallo-hydrolase/oxidoreductase"/>
    <property type="match status" value="1"/>
</dbReference>
<dbReference type="Gene3D" id="3.60.15.10">
    <property type="entry name" value="Ribonuclease Z/Hydroxyacylglutathione hydrolase-like"/>
    <property type="match status" value="1"/>
</dbReference>
<name>A0ABS1FSR9_9FLAO</name>
<dbReference type="RefSeq" id="WP_200244494.1">
    <property type="nucleotide sequence ID" value="NZ_JAENHK010000007.1"/>
</dbReference>